<protein>
    <submittedName>
        <fullName evidence="1">Uncharacterized protein</fullName>
    </submittedName>
</protein>
<proteinExistence type="predicted"/>
<keyword evidence="2" id="KW-1185">Reference proteome</keyword>
<gene>
    <name evidence="1" type="ORF">EJD98_12550</name>
</gene>
<dbReference type="RefSeq" id="WP_135362319.1">
    <property type="nucleotide sequence ID" value="NZ_RWJZ01000028.1"/>
</dbReference>
<evidence type="ECO:0000313" key="2">
    <source>
        <dbReference type="Proteomes" id="UP000297792"/>
    </source>
</evidence>
<comment type="caution">
    <text evidence="1">The sequence shown here is derived from an EMBL/GenBank/DDBJ whole genome shotgun (WGS) entry which is preliminary data.</text>
</comment>
<name>A0A4Z0HI35_MYCPR</name>
<dbReference type="AlphaFoldDB" id="A0A4Z0HI35"/>
<organism evidence="1 2">
    <name type="scientific">Mycolicibacterium peregrinum</name>
    <name type="common">Mycobacterium peregrinum</name>
    <dbReference type="NCBI Taxonomy" id="43304"/>
    <lineage>
        <taxon>Bacteria</taxon>
        <taxon>Bacillati</taxon>
        <taxon>Actinomycetota</taxon>
        <taxon>Actinomycetes</taxon>
        <taxon>Mycobacteriales</taxon>
        <taxon>Mycobacteriaceae</taxon>
        <taxon>Mycolicibacterium</taxon>
    </lineage>
</organism>
<dbReference type="Gene3D" id="3.90.180.10">
    <property type="entry name" value="Medium-chain alcohol dehydrogenases, catalytic domain"/>
    <property type="match status" value="1"/>
</dbReference>
<dbReference type="EMBL" id="RWKA01000006">
    <property type="protein sequence ID" value="TGB42680.1"/>
    <property type="molecule type" value="Genomic_DNA"/>
</dbReference>
<accession>A0A4Z0HI35</accession>
<reference evidence="1 2" key="1">
    <citation type="submission" date="2018-12" db="EMBL/GenBank/DDBJ databases">
        <title>Draft genome sequences of Mycolicibacterium peregrinum isolated from a pig with lymphadenitis and from soil on the same Japanese pig farm.</title>
        <authorList>
            <person name="Komatsu T."/>
            <person name="Ohya K."/>
            <person name="Sawai K."/>
            <person name="Odoi J.O."/>
            <person name="Otsu K."/>
            <person name="Ota A."/>
            <person name="Ito T."/>
            <person name="Kawai M."/>
            <person name="Maruyama F."/>
        </authorList>
    </citation>
    <scope>NUCLEOTIDE SEQUENCE [LARGE SCALE GENOMIC DNA]</scope>
    <source>
        <strain evidence="1 2">138</strain>
    </source>
</reference>
<sequence>MQILELMRTGRLQTVVGDNVEWDQLPQALARMAARETTGRLVVTTGAHD</sequence>
<dbReference type="Pfam" id="PF13602">
    <property type="entry name" value="ADH_zinc_N_2"/>
    <property type="match status" value="1"/>
</dbReference>
<dbReference type="Proteomes" id="UP000297792">
    <property type="component" value="Unassembled WGS sequence"/>
</dbReference>
<evidence type="ECO:0000313" key="1">
    <source>
        <dbReference type="EMBL" id="TGB42680.1"/>
    </source>
</evidence>